<organism evidence="1 2">
    <name type="scientific">Trichonephila clavipes</name>
    <name type="common">Golden silk orbweaver</name>
    <name type="synonym">Nephila clavipes</name>
    <dbReference type="NCBI Taxonomy" id="2585209"/>
    <lineage>
        <taxon>Eukaryota</taxon>
        <taxon>Metazoa</taxon>
        <taxon>Ecdysozoa</taxon>
        <taxon>Arthropoda</taxon>
        <taxon>Chelicerata</taxon>
        <taxon>Arachnida</taxon>
        <taxon>Araneae</taxon>
        <taxon>Araneomorphae</taxon>
        <taxon>Entelegynae</taxon>
        <taxon>Araneoidea</taxon>
        <taxon>Nephilidae</taxon>
        <taxon>Trichonephila</taxon>
    </lineage>
</organism>
<dbReference type="AlphaFoldDB" id="A0A8X6VQ24"/>
<protein>
    <submittedName>
        <fullName evidence="1">Uncharacterized protein</fullName>
    </submittedName>
</protein>
<dbReference type="Proteomes" id="UP000887159">
    <property type="component" value="Unassembled WGS sequence"/>
</dbReference>
<gene>
    <name evidence="1" type="ORF">TNCV_735681</name>
</gene>
<evidence type="ECO:0000313" key="1">
    <source>
        <dbReference type="EMBL" id="GFY16539.1"/>
    </source>
</evidence>
<sequence length="111" mass="12448">MISITTVRRTNDGNKGCTSGRFAVHTPHHAAVFTLIGRSLDTLNGQSTPMTDLLAVMERCLGIYCVEVSLSHSIIYSLKNMNEIIVMLHLEHTVHDLSYDMDPEDLDEIYL</sequence>
<name>A0A8X6VQ24_TRICX</name>
<dbReference type="EMBL" id="BMAU01021339">
    <property type="protein sequence ID" value="GFY16539.1"/>
    <property type="molecule type" value="Genomic_DNA"/>
</dbReference>
<accession>A0A8X6VQ24</accession>
<reference evidence="1" key="1">
    <citation type="submission" date="2020-08" db="EMBL/GenBank/DDBJ databases">
        <title>Multicomponent nature underlies the extraordinary mechanical properties of spider dragline silk.</title>
        <authorList>
            <person name="Kono N."/>
            <person name="Nakamura H."/>
            <person name="Mori M."/>
            <person name="Yoshida Y."/>
            <person name="Ohtoshi R."/>
            <person name="Malay A.D."/>
            <person name="Moran D.A.P."/>
            <person name="Tomita M."/>
            <person name="Numata K."/>
            <person name="Arakawa K."/>
        </authorList>
    </citation>
    <scope>NUCLEOTIDE SEQUENCE</scope>
</reference>
<comment type="caution">
    <text evidence="1">The sequence shown here is derived from an EMBL/GenBank/DDBJ whole genome shotgun (WGS) entry which is preliminary data.</text>
</comment>
<evidence type="ECO:0000313" key="2">
    <source>
        <dbReference type="Proteomes" id="UP000887159"/>
    </source>
</evidence>
<keyword evidence="2" id="KW-1185">Reference proteome</keyword>
<proteinExistence type="predicted"/>